<comment type="caution">
    <text evidence="6">The sequence shown here is derived from an EMBL/GenBank/DDBJ whole genome shotgun (WGS) entry which is preliminary data.</text>
</comment>
<dbReference type="Pfam" id="PF25967">
    <property type="entry name" value="RND-MFP_C"/>
    <property type="match status" value="1"/>
</dbReference>
<dbReference type="InterPro" id="IPR059052">
    <property type="entry name" value="HH_YbhG-like"/>
</dbReference>
<feature type="domain" description="Multidrug resistance protein MdtA-like C-terminal permuted SH3" evidence="5">
    <location>
        <begin position="341"/>
        <end position="400"/>
    </location>
</feature>
<accession>A0ABS8NE84</accession>
<gene>
    <name evidence="6" type="ORF">LOC71_06245</name>
</gene>
<comment type="similarity">
    <text evidence="1">Belongs to the membrane fusion protein (MFP) (TC 8.A.1) family.</text>
</comment>
<dbReference type="InterPro" id="IPR058792">
    <property type="entry name" value="Beta-barrel_RND_2"/>
</dbReference>
<dbReference type="Proteomes" id="UP001430306">
    <property type="component" value="Unassembled WGS sequence"/>
</dbReference>
<organism evidence="6 7">
    <name type="scientific">Rhodopirellula halodulae</name>
    <dbReference type="NCBI Taxonomy" id="2894198"/>
    <lineage>
        <taxon>Bacteria</taxon>
        <taxon>Pseudomonadati</taxon>
        <taxon>Planctomycetota</taxon>
        <taxon>Planctomycetia</taxon>
        <taxon>Pirellulales</taxon>
        <taxon>Pirellulaceae</taxon>
        <taxon>Rhodopirellula</taxon>
    </lineage>
</organism>
<keyword evidence="7" id="KW-1185">Reference proteome</keyword>
<feature type="coiled-coil region" evidence="2">
    <location>
        <begin position="192"/>
        <end position="219"/>
    </location>
</feature>
<feature type="domain" description="YbhG-like alpha-helical hairpin" evidence="3">
    <location>
        <begin position="86"/>
        <end position="215"/>
    </location>
</feature>
<reference evidence="6" key="1">
    <citation type="submission" date="2021-11" db="EMBL/GenBank/DDBJ databases">
        <title>Genome sequence.</title>
        <authorList>
            <person name="Sun Q."/>
        </authorList>
    </citation>
    <scope>NUCLEOTIDE SEQUENCE</scope>
    <source>
        <strain evidence="6">JC740</strain>
    </source>
</reference>
<dbReference type="EMBL" id="JAJKFW010000012">
    <property type="protein sequence ID" value="MCC9641869.1"/>
    <property type="molecule type" value="Genomic_DNA"/>
</dbReference>
<dbReference type="Gene3D" id="2.40.420.20">
    <property type="match status" value="1"/>
</dbReference>
<dbReference type="Gene3D" id="2.40.50.100">
    <property type="match status" value="2"/>
</dbReference>
<protein>
    <submittedName>
        <fullName evidence="6">Efflux RND transporter periplasmic adaptor subunit</fullName>
    </submittedName>
</protein>
<evidence type="ECO:0000256" key="2">
    <source>
        <dbReference type="SAM" id="Coils"/>
    </source>
</evidence>
<dbReference type="PANTHER" id="PTHR30469:SF20">
    <property type="entry name" value="EFFLUX RND TRANSPORTER PERIPLASMIC ADAPTOR SUBUNIT"/>
    <property type="match status" value="1"/>
</dbReference>
<dbReference type="Gene3D" id="1.10.287.470">
    <property type="entry name" value="Helix hairpin bin"/>
    <property type="match status" value="2"/>
</dbReference>
<evidence type="ECO:0000259" key="5">
    <source>
        <dbReference type="Pfam" id="PF25967"/>
    </source>
</evidence>
<feature type="domain" description="CusB-like beta-barrel" evidence="4">
    <location>
        <begin position="254"/>
        <end position="328"/>
    </location>
</feature>
<dbReference type="Gene3D" id="2.40.30.170">
    <property type="match status" value="1"/>
</dbReference>
<proteinExistence type="inferred from homology"/>
<feature type="coiled-coil region" evidence="2">
    <location>
        <begin position="121"/>
        <end position="148"/>
    </location>
</feature>
<dbReference type="SUPFAM" id="SSF111369">
    <property type="entry name" value="HlyD-like secretion proteins"/>
    <property type="match status" value="3"/>
</dbReference>
<dbReference type="InterPro" id="IPR006143">
    <property type="entry name" value="RND_pump_MFP"/>
</dbReference>
<evidence type="ECO:0000313" key="6">
    <source>
        <dbReference type="EMBL" id="MCC9641869.1"/>
    </source>
</evidence>
<dbReference type="RefSeq" id="WP_230272332.1">
    <property type="nucleotide sequence ID" value="NZ_JAJKFW010000012.1"/>
</dbReference>
<evidence type="ECO:0000259" key="3">
    <source>
        <dbReference type="Pfam" id="PF25881"/>
    </source>
</evidence>
<evidence type="ECO:0000313" key="7">
    <source>
        <dbReference type="Proteomes" id="UP001430306"/>
    </source>
</evidence>
<dbReference type="InterPro" id="IPR058627">
    <property type="entry name" value="MdtA-like_C"/>
</dbReference>
<name>A0ABS8NE84_9BACT</name>
<dbReference type="NCBIfam" id="TIGR01730">
    <property type="entry name" value="RND_mfp"/>
    <property type="match status" value="1"/>
</dbReference>
<keyword evidence="2" id="KW-0175">Coiled coil</keyword>
<dbReference type="PANTHER" id="PTHR30469">
    <property type="entry name" value="MULTIDRUG RESISTANCE PROTEIN MDTA"/>
    <property type="match status" value="1"/>
</dbReference>
<evidence type="ECO:0000256" key="1">
    <source>
        <dbReference type="ARBA" id="ARBA00009477"/>
    </source>
</evidence>
<evidence type="ECO:0000259" key="4">
    <source>
        <dbReference type="Pfam" id="PF25954"/>
    </source>
</evidence>
<sequence>MKVRTLFLVTCALVSGCSESPEESVPVRPVRTIQVGDLNVISGRQFPGRASAKKDVELSFDVSGPLVSLPVDVGSVVKKGDVIAAIDPRDFETTLASNQANLDRAKANLSAMQRGARTEELAQMEAELVQAEASYEQAVAEHDRSERLLKSGAVSQSDFDITLARKKRTKAEIDDVKEALKIGLAGAREEDIEAKRAEIRALEAAVEAAKNQLDDATLVAPFDGEVSARFVDNFQRVQVKQPIVRMVDISEIEITVQVPESLIGIVPQVKEVACRFDALGDRDFIGKVTKIGREASQTTRTYPVTVQVSQPEDAKILPGMAATVRNHAKSDDQPETLDLIVPPSSVFTAPESDEQTFVWVYEEGNGIVVRREVSVGDLTPVGIQIVEGLKAGERVVTSGVNSLSEGQEVKLLGT</sequence>
<dbReference type="PROSITE" id="PS51257">
    <property type="entry name" value="PROKAR_LIPOPROTEIN"/>
    <property type="match status" value="1"/>
</dbReference>
<dbReference type="Pfam" id="PF25954">
    <property type="entry name" value="Beta-barrel_RND_2"/>
    <property type="match status" value="1"/>
</dbReference>
<dbReference type="Pfam" id="PF25881">
    <property type="entry name" value="HH_YBHG"/>
    <property type="match status" value="1"/>
</dbReference>